<dbReference type="Proteomes" id="UP000503447">
    <property type="component" value="Chromosome"/>
</dbReference>
<dbReference type="SUPFAM" id="SSF51735">
    <property type="entry name" value="NAD(P)-binding Rossmann-fold domains"/>
    <property type="match status" value="1"/>
</dbReference>
<sequence length="342" mass="37357">MKAIQLEQPKAFRVIDLPEPPAPGPGDAVVRVSRVGVCGTDYSGYLGKMPFFSYPRIPGHELGVEVVAVGPDVTTVKPGDRAAVEPYINCQRCYSCTRGHTNCCENHQTLGVHIDGGLRPLFTVPARKLHVSTKLSYEQLALVETLGIGLHAINRSNPRADETVFVIGAGPIGLSAVEFAKLAGARVIVMDLNEQRLKFVREQMGVTDTILSTGTLDADVKTFTELTGGKLGNVVVDATGSARSMTAAMNFVGFTGRLVWVGITQDDLQFKQPLMHRREMTFMASRNALSHEFTRIIRLIEGGMLDTRPWITHRAPMTDLIDVFPTWLKPETGVVKAMVEVS</sequence>
<protein>
    <submittedName>
        <fullName evidence="5">Zinc-type alcohol dehydrogenase</fullName>
        <ecNumber evidence="5">1.1.1.1</ecNumber>
    </submittedName>
</protein>
<dbReference type="KEGG" id="ftj:FTUN_3839"/>
<dbReference type="InterPro" id="IPR013154">
    <property type="entry name" value="ADH-like_N"/>
</dbReference>
<dbReference type="InterPro" id="IPR050129">
    <property type="entry name" value="Zn_alcohol_dh"/>
</dbReference>
<dbReference type="EMBL" id="CP053452">
    <property type="protein sequence ID" value="QJW96282.1"/>
    <property type="molecule type" value="Genomic_DNA"/>
</dbReference>
<evidence type="ECO:0000259" key="4">
    <source>
        <dbReference type="SMART" id="SM00829"/>
    </source>
</evidence>
<dbReference type="Pfam" id="PF08240">
    <property type="entry name" value="ADH_N"/>
    <property type="match status" value="1"/>
</dbReference>
<keyword evidence="3 5" id="KW-0560">Oxidoreductase</keyword>
<dbReference type="Gene3D" id="3.90.180.10">
    <property type="entry name" value="Medium-chain alcohol dehydrogenases, catalytic domain"/>
    <property type="match status" value="1"/>
</dbReference>
<dbReference type="SMART" id="SM00829">
    <property type="entry name" value="PKS_ER"/>
    <property type="match status" value="1"/>
</dbReference>
<dbReference type="GO" id="GO:0004022">
    <property type="term" value="F:alcohol dehydrogenase (NAD+) activity"/>
    <property type="evidence" value="ECO:0007669"/>
    <property type="project" value="UniProtKB-EC"/>
</dbReference>
<evidence type="ECO:0000256" key="3">
    <source>
        <dbReference type="ARBA" id="ARBA00023002"/>
    </source>
</evidence>
<gene>
    <name evidence="5" type="ORF">FTUN_3839</name>
</gene>
<dbReference type="SUPFAM" id="SSF50129">
    <property type="entry name" value="GroES-like"/>
    <property type="match status" value="1"/>
</dbReference>
<dbReference type="PANTHER" id="PTHR43401">
    <property type="entry name" value="L-THREONINE 3-DEHYDROGENASE"/>
    <property type="match status" value="1"/>
</dbReference>
<reference evidence="6" key="1">
    <citation type="submission" date="2020-05" db="EMBL/GenBank/DDBJ databases">
        <title>Frigoriglobus tundricola gen. nov., sp. nov., a psychrotolerant cellulolytic planctomycete of the family Gemmataceae with two divergent copies of 16S rRNA gene.</title>
        <authorList>
            <person name="Kulichevskaya I.S."/>
            <person name="Ivanova A.A."/>
            <person name="Naumoff D.G."/>
            <person name="Beletsky A.V."/>
            <person name="Rijpstra W.I.C."/>
            <person name="Sinninghe Damste J.S."/>
            <person name="Mardanov A.V."/>
            <person name="Ravin N.V."/>
            <person name="Dedysh S.N."/>
        </authorList>
    </citation>
    <scope>NUCLEOTIDE SEQUENCE [LARGE SCALE GENOMIC DNA]</scope>
    <source>
        <strain evidence="6">PL17</strain>
    </source>
</reference>
<keyword evidence="6" id="KW-1185">Reference proteome</keyword>
<organism evidence="5 6">
    <name type="scientific">Frigoriglobus tundricola</name>
    <dbReference type="NCBI Taxonomy" id="2774151"/>
    <lineage>
        <taxon>Bacteria</taxon>
        <taxon>Pseudomonadati</taxon>
        <taxon>Planctomycetota</taxon>
        <taxon>Planctomycetia</taxon>
        <taxon>Gemmatales</taxon>
        <taxon>Gemmataceae</taxon>
        <taxon>Frigoriglobus</taxon>
    </lineage>
</organism>
<keyword evidence="1" id="KW-0479">Metal-binding</keyword>
<dbReference type="Pfam" id="PF00107">
    <property type="entry name" value="ADH_zinc_N"/>
    <property type="match status" value="1"/>
</dbReference>
<evidence type="ECO:0000313" key="6">
    <source>
        <dbReference type="Proteomes" id="UP000503447"/>
    </source>
</evidence>
<dbReference type="Gene3D" id="3.40.50.720">
    <property type="entry name" value="NAD(P)-binding Rossmann-like Domain"/>
    <property type="match status" value="1"/>
</dbReference>
<dbReference type="EC" id="1.1.1.1" evidence="5"/>
<dbReference type="InterPro" id="IPR020843">
    <property type="entry name" value="ER"/>
</dbReference>
<dbReference type="InterPro" id="IPR013149">
    <property type="entry name" value="ADH-like_C"/>
</dbReference>
<keyword evidence="2" id="KW-0862">Zinc</keyword>
<dbReference type="PANTHER" id="PTHR43401:SF2">
    <property type="entry name" value="L-THREONINE 3-DEHYDROGENASE"/>
    <property type="match status" value="1"/>
</dbReference>
<dbReference type="GO" id="GO:0046872">
    <property type="term" value="F:metal ion binding"/>
    <property type="evidence" value="ECO:0007669"/>
    <property type="project" value="UniProtKB-KW"/>
</dbReference>
<feature type="domain" description="Enoyl reductase (ER)" evidence="4">
    <location>
        <begin position="7"/>
        <end position="339"/>
    </location>
</feature>
<proteinExistence type="predicted"/>
<accession>A0A6M5YTN1</accession>
<evidence type="ECO:0000256" key="1">
    <source>
        <dbReference type="ARBA" id="ARBA00022723"/>
    </source>
</evidence>
<dbReference type="InterPro" id="IPR011032">
    <property type="entry name" value="GroES-like_sf"/>
</dbReference>
<name>A0A6M5YTN1_9BACT</name>
<dbReference type="AlphaFoldDB" id="A0A6M5YTN1"/>
<dbReference type="RefSeq" id="WP_171471902.1">
    <property type="nucleotide sequence ID" value="NZ_CP053452.2"/>
</dbReference>
<dbReference type="InterPro" id="IPR036291">
    <property type="entry name" value="NAD(P)-bd_dom_sf"/>
</dbReference>
<evidence type="ECO:0000313" key="5">
    <source>
        <dbReference type="EMBL" id="QJW96282.1"/>
    </source>
</evidence>
<dbReference type="CDD" id="cd08261">
    <property type="entry name" value="Zn_ADH7"/>
    <property type="match status" value="1"/>
</dbReference>
<evidence type="ECO:0000256" key="2">
    <source>
        <dbReference type="ARBA" id="ARBA00022833"/>
    </source>
</evidence>